<dbReference type="PaxDb" id="435590-BVU_0934"/>
<evidence type="ECO:0008006" key="4">
    <source>
        <dbReference type="Google" id="ProtNLM"/>
    </source>
</evidence>
<keyword evidence="1" id="KW-0472">Membrane</keyword>
<evidence type="ECO:0000256" key="1">
    <source>
        <dbReference type="SAM" id="Phobius"/>
    </source>
</evidence>
<dbReference type="EMBL" id="CP000139">
    <property type="protein sequence ID" value="ABR38629.1"/>
    <property type="molecule type" value="Genomic_DNA"/>
</dbReference>
<reference evidence="2 3" key="1">
    <citation type="journal article" date="2007" name="PLoS Biol.">
        <title>Evolution of symbiotic bacteria in the distal human intestine.</title>
        <authorList>
            <person name="Xu J."/>
            <person name="Mahowald M.A."/>
            <person name="Ley R.E."/>
            <person name="Lozupone C.A."/>
            <person name="Hamady M."/>
            <person name="Martens E.C."/>
            <person name="Henrissat B."/>
            <person name="Coutinho P.M."/>
            <person name="Minx P."/>
            <person name="Latreille P."/>
            <person name="Cordum H."/>
            <person name="Van Brunt A."/>
            <person name="Kim K."/>
            <person name="Fulton R.S."/>
            <person name="Fulton L.A."/>
            <person name="Clifton S.W."/>
            <person name="Wilson R.K."/>
            <person name="Knight R.D."/>
            <person name="Gordon J.I."/>
        </authorList>
    </citation>
    <scope>NUCLEOTIDE SEQUENCE [LARGE SCALE GENOMIC DNA]</scope>
    <source>
        <strain evidence="3">ATCC 8482 / DSM 1447 / JCM 5826 / CCUG 4940 / NBRC 14291 / NCTC 11154</strain>
    </source>
</reference>
<feature type="transmembrane region" description="Helical" evidence="1">
    <location>
        <begin position="21"/>
        <end position="37"/>
    </location>
</feature>
<keyword evidence="1" id="KW-0812">Transmembrane</keyword>
<accession>A6KYW5</accession>
<dbReference type="KEGG" id="bvu:BVU_0934"/>
<dbReference type="Proteomes" id="UP000002861">
    <property type="component" value="Chromosome"/>
</dbReference>
<proteinExistence type="predicted"/>
<evidence type="ECO:0000313" key="2">
    <source>
        <dbReference type="EMBL" id="ABR38629.1"/>
    </source>
</evidence>
<keyword evidence="1" id="KW-1133">Transmembrane helix</keyword>
<protein>
    <recommendedName>
        <fullName evidence="4">Transmembrane protein</fullName>
    </recommendedName>
</protein>
<name>A6KYW5_PHOV8</name>
<organism evidence="2 3">
    <name type="scientific">Phocaeicola vulgatus (strain ATCC 8482 / DSM 1447 / JCM 5826 / CCUG 4940 / NBRC 14291 / NCTC 11154)</name>
    <name type="common">Bacteroides vulgatus</name>
    <dbReference type="NCBI Taxonomy" id="435590"/>
    <lineage>
        <taxon>Bacteria</taxon>
        <taxon>Pseudomonadati</taxon>
        <taxon>Bacteroidota</taxon>
        <taxon>Bacteroidia</taxon>
        <taxon>Bacteroidales</taxon>
        <taxon>Bacteroidaceae</taxon>
        <taxon>Phocaeicola</taxon>
    </lineage>
</organism>
<sequence length="105" mass="12530">MNTFKQIPKRMGRIYSHPSGLFQNSFISYIFFHHSLLSLSESVYNSLQALHFLISGCLFPFKYFLIFRMAFFTKVPILRMKFSSFPENRSRIYPFRQITRRAESA</sequence>
<dbReference type="AlphaFoldDB" id="A6KYW5"/>
<dbReference type="HOGENOM" id="CLU_2231240_0_0_10"/>
<feature type="transmembrane region" description="Helical" evidence="1">
    <location>
        <begin position="49"/>
        <end position="71"/>
    </location>
</feature>
<evidence type="ECO:0000313" key="3">
    <source>
        <dbReference type="Proteomes" id="UP000002861"/>
    </source>
</evidence>
<gene>
    <name evidence="2" type="ordered locus">BVU_0934</name>
</gene>